<dbReference type="EC" id="2.1.1.176" evidence="8"/>
<keyword evidence="5 6" id="KW-0694">RNA-binding</keyword>
<evidence type="ECO:0000256" key="4">
    <source>
        <dbReference type="ARBA" id="ARBA00022691"/>
    </source>
</evidence>
<proteinExistence type="inferred from homology"/>
<keyword evidence="3 6" id="KW-0808">Transferase</keyword>
<evidence type="ECO:0000256" key="2">
    <source>
        <dbReference type="ARBA" id="ARBA00022603"/>
    </source>
</evidence>
<keyword evidence="9" id="KW-1185">Reference proteome</keyword>
<dbReference type="InterPro" id="IPR023267">
    <property type="entry name" value="RCMT"/>
</dbReference>
<dbReference type="SUPFAM" id="SSF48013">
    <property type="entry name" value="NusB-like"/>
    <property type="match status" value="1"/>
</dbReference>
<reference evidence="8 9" key="1">
    <citation type="submission" date="2024-04" db="EMBL/GenBank/DDBJ databases">
        <title>Novel species of the genus Ideonella isolated from streams.</title>
        <authorList>
            <person name="Lu H."/>
        </authorList>
    </citation>
    <scope>NUCLEOTIDE SEQUENCE [LARGE SCALE GENOMIC DNA]</scope>
    <source>
        <strain evidence="8 9">BYS139W</strain>
    </source>
</reference>
<protein>
    <submittedName>
        <fullName evidence="8">16S rRNA (Cytosine(967)-C(5))-methyltransferase RsmB</fullName>
        <ecNumber evidence="8">2.1.1.176</ecNumber>
    </submittedName>
</protein>
<evidence type="ECO:0000259" key="7">
    <source>
        <dbReference type="PROSITE" id="PS51686"/>
    </source>
</evidence>
<dbReference type="Gene3D" id="3.30.70.1170">
    <property type="entry name" value="Sun protein, domain 3"/>
    <property type="match status" value="1"/>
</dbReference>
<dbReference type="SUPFAM" id="SSF53335">
    <property type="entry name" value="S-adenosyl-L-methionine-dependent methyltransferases"/>
    <property type="match status" value="1"/>
</dbReference>
<organism evidence="8 9">
    <name type="scientific">Pseudaquabacterium rugosum</name>
    <dbReference type="NCBI Taxonomy" id="2984194"/>
    <lineage>
        <taxon>Bacteria</taxon>
        <taxon>Pseudomonadati</taxon>
        <taxon>Pseudomonadota</taxon>
        <taxon>Betaproteobacteria</taxon>
        <taxon>Burkholderiales</taxon>
        <taxon>Sphaerotilaceae</taxon>
        <taxon>Pseudaquabacterium</taxon>
    </lineage>
</organism>
<dbReference type="InterPro" id="IPR001678">
    <property type="entry name" value="MeTrfase_RsmB-F_NOP2_dom"/>
</dbReference>
<evidence type="ECO:0000256" key="1">
    <source>
        <dbReference type="ARBA" id="ARBA00007494"/>
    </source>
</evidence>
<dbReference type="PANTHER" id="PTHR22807:SF61">
    <property type="entry name" value="NOL1_NOP2_SUN FAMILY PROTEIN _ ANTITERMINATION NUSB DOMAIN-CONTAINING PROTEIN"/>
    <property type="match status" value="1"/>
</dbReference>
<comment type="caution">
    <text evidence="8">The sequence shown here is derived from an EMBL/GenBank/DDBJ whole genome shotgun (WGS) entry which is preliminary data.</text>
</comment>
<dbReference type="PROSITE" id="PS01153">
    <property type="entry name" value="NOL1_NOP2_SUN"/>
    <property type="match status" value="1"/>
</dbReference>
<accession>A0ABU9BGK1</accession>
<dbReference type="Pfam" id="PF01189">
    <property type="entry name" value="Methyltr_RsmB-F"/>
    <property type="match status" value="1"/>
</dbReference>
<keyword evidence="2 6" id="KW-0489">Methyltransferase</keyword>
<name>A0ABU9BGK1_9BURK</name>
<dbReference type="InterPro" id="IPR054728">
    <property type="entry name" value="RsmB-like_ferredoxin"/>
</dbReference>
<keyword evidence="4 6" id="KW-0949">S-adenosyl-L-methionine</keyword>
<dbReference type="Gene3D" id="3.40.50.150">
    <property type="entry name" value="Vaccinia Virus protein VP39"/>
    <property type="match status" value="1"/>
</dbReference>
<dbReference type="Proteomes" id="UP001368500">
    <property type="component" value="Unassembled WGS sequence"/>
</dbReference>
<dbReference type="InterPro" id="IPR049560">
    <property type="entry name" value="MeTrfase_RsmB-F_NOP2_cat"/>
</dbReference>
<sequence>MSSSVSPPTGPALHQLLTGCAEAVAAVRDGRSLTDALARVAPDRRAGVQALAFTVLRRWGAARAVRSCMAPKPPAPPVDALLCCALALLWPPEDGERAPYPDHTLVDQAVQAVRRHHAAAGGFVNAVLRRFIRERAHWVEQARATPEGAWNHPVWWIDQLRRDWPQDWQALLQAADRHPPMTLRVNTRRVSLADYRQHLATAGLAHAPLPEGDQGLALERPCPVQQLPGWDAGWVSVQDRSAQRAAALLIDAEGQLPPLPPGARVLDACSAPGGKTAHLLERADLEVLALDADAQRLQRVGQTLERLGLQAGLQATDAARTDAWWDGRPFDAILLDAPCSASGIVRRHPDVRWLRRASDIPALARLQAGLLDALWPLLKPGGRLLYATCSLFRDEGAHQIDAFLQRQTAIPPLLHAASPGHLLPLPDNAGQTVATGDGFYYALLVRR</sequence>
<dbReference type="PROSITE" id="PS51686">
    <property type="entry name" value="SAM_MT_RSMB_NOP"/>
    <property type="match status" value="1"/>
</dbReference>
<dbReference type="Pfam" id="PF22458">
    <property type="entry name" value="RsmF-B_ferredox"/>
    <property type="match status" value="1"/>
</dbReference>
<evidence type="ECO:0000313" key="9">
    <source>
        <dbReference type="Proteomes" id="UP001368500"/>
    </source>
</evidence>
<dbReference type="PANTHER" id="PTHR22807">
    <property type="entry name" value="NOP2 YEAST -RELATED NOL1/NOP2/FMU SUN DOMAIN-CONTAINING"/>
    <property type="match status" value="1"/>
</dbReference>
<dbReference type="CDD" id="cd02440">
    <property type="entry name" value="AdoMet_MTases"/>
    <property type="match status" value="1"/>
</dbReference>
<evidence type="ECO:0000313" key="8">
    <source>
        <dbReference type="EMBL" id="MEK8028879.1"/>
    </source>
</evidence>
<dbReference type="PRINTS" id="PR02008">
    <property type="entry name" value="RCMTFAMILY"/>
</dbReference>
<dbReference type="EMBL" id="JBBUTF010000033">
    <property type="protein sequence ID" value="MEK8028879.1"/>
    <property type="molecule type" value="Genomic_DNA"/>
</dbReference>
<comment type="similarity">
    <text evidence="1 6">Belongs to the class I-like SAM-binding methyltransferase superfamily. RsmB/NOP family.</text>
</comment>
<evidence type="ECO:0000256" key="6">
    <source>
        <dbReference type="PROSITE-ProRule" id="PRU01023"/>
    </source>
</evidence>
<feature type="binding site" evidence="6">
    <location>
        <position position="291"/>
    </location>
    <ligand>
        <name>S-adenosyl-L-methionine</name>
        <dbReference type="ChEBI" id="CHEBI:59789"/>
    </ligand>
</feature>
<feature type="binding site" evidence="6">
    <location>
        <position position="336"/>
    </location>
    <ligand>
        <name>S-adenosyl-L-methionine</name>
        <dbReference type="ChEBI" id="CHEBI:59789"/>
    </ligand>
</feature>
<feature type="binding site" evidence="6">
    <location>
        <begin position="269"/>
        <end position="275"/>
    </location>
    <ligand>
        <name>S-adenosyl-L-methionine</name>
        <dbReference type="ChEBI" id="CHEBI:59789"/>
    </ligand>
</feature>
<evidence type="ECO:0000256" key="5">
    <source>
        <dbReference type="ARBA" id="ARBA00022884"/>
    </source>
</evidence>
<dbReference type="RefSeq" id="WP_341376667.1">
    <property type="nucleotide sequence ID" value="NZ_JBBUTF010000033.1"/>
</dbReference>
<dbReference type="InterPro" id="IPR029063">
    <property type="entry name" value="SAM-dependent_MTases_sf"/>
</dbReference>
<gene>
    <name evidence="8" type="primary">rsmB</name>
    <name evidence="8" type="ORF">AACH11_23215</name>
</gene>
<evidence type="ECO:0000256" key="3">
    <source>
        <dbReference type="ARBA" id="ARBA00022679"/>
    </source>
</evidence>
<dbReference type="GO" id="GO:0008168">
    <property type="term" value="F:methyltransferase activity"/>
    <property type="evidence" value="ECO:0007669"/>
    <property type="project" value="UniProtKB-KW"/>
</dbReference>
<dbReference type="InterPro" id="IPR035926">
    <property type="entry name" value="NusB-like_sf"/>
</dbReference>
<dbReference type="InterPro" id="IPR004573">
    <property type="entry name" value="rRNA_ssu_MeTfrase_B"/>
</dbReference>
<feature type="domain" description="SAM-dependent MTase RsmB/NOP-type" evidence="7">
    <location>
        <begin position="171"/>
        <end position="447"/>
    </location>
</feature>
<dbReference type="NCBIfam" id="NF008149">
    <property type="entry name" value="PRK10901.1"/>
    <property type="match status" value="1"/>
</dbReference>
<feature type="binding site" evidence="6">
    <location>
        <position position="317"/>
    </location>
    <ligand>
        <name>S-adenosyl-L-methionine</name>
        <dbReference type="ChEBI" id="CHEBI:59789"/>
    </ligand>
</feature>
<dbReference type="NCBIfam" id="TIGR00563">
    <property type="entry name" value="rsmB"/>
    <property type="match status" value="1"/>
</dbReference>
<dbReference type="GO" id="GO:0032259">
    <property type="term" value="P:methylation"/>
    <property type="evidence" value="ECO:0007669"/>
    <property type="project" value="UniProtKB-KW"/>
</dbReference>
<dbReference type="Gene3D" id="1.10.940.10">
    <property type="entry name" value="NusB-like"/>
    <property type="match status" value="1"/>
</dbReference>
<dbReference type="InterPro" id="IPR018314">
    <property type="entry name" value="RsmB/NOL1/NOP2-like_CS"/>
</dbReference>
<feature type="active site" description="Nucleophile" evidence="6">
    <location>
        <position position="389"/>
    </location>
</feature>